<dbReference type="KEGG" id="cluj:IAU68_01090"/>
<protein>
    <recommendedName>
        <fullName evidence="6">Trypsin-like serine protease</fullName>
    </recommendedName>
</protein>
<sequence length="373" mass="39708">MRTPAFFAAGALLLGLAAAPTQAASPALVAPGAPFRTFPADPPTTRELPTGEHIKIPPTANAMDCSQGPAGTVRGTRVMLTASHCVNTLPGFPEITGEFSVPVGDGYTRIGTREASNHVPLEAMLIFNPLAAARTADWGIVRIDDTVTDTNLSHSHDAAGHTRGNPVKLTGIRDFRTLRPGEVSVDNFGQPICKDGATTGRTCATQIGRSRNAVYSWNLGYKPGDSGGVNFDPRDGAVIGISSMAVGPVGKAQPADRIIEDAYGVPDGQVNEVFKVTESSAPRAEFTPSGVEEQRVDDEIRRLNPGYEPLEPRAEFRKAVGAAQRDARHLADKAVRGQFNRTEVEQAVDHHTEELTFWGSGVIAENLNEALGR</sequence>
<dbReference type="SUPFAM" id="SSF50494">
    <property type="entry name" value="Trypsin-like serine proteases"/>
    <property type="match status" value="1"/>
</dbReference>
<dbReference type="EMBL" id="CP061032">
    <property type="protein sequence ID" value="QNP90421.1"/>
    <property type="molecule type" value="Genomic_DNA"/>
</dbReference>
<dbReference type="GO" id="GO:0006508">
    <property type="term" value="P:proteolysis"/>
    <property type="evidence" value="ECO:0007669"/>
    <property type="project" value="InterPro"/>
</dbReference>
<evidence type="ECO:0000313" key="4">
    <source>
        <dbReference type="Proteomes" id="UP000516235"/>
    </source>
</evidence>
<evidence type="ECO:0008006" key="6">
    <source>
        <dbReference type="Google" id="ProtNLM"/>
    </source>
</evidence>
<keyword evidence="1" id="KW-0732">Signal</keyword>
<evidence type="ECO:0000256" key="1">
    <source>
        <dbReference type="SAM" id="SignalP"/>
    </source>
</evidence>
<dbReference type="EMBL" id="JACMYE010000008">
    <property type="protein sequence ID" value="MBC3179593.1"/>
    <property type="molecule type" value="Genomic_DNA"/>
</dbReference>
<evidence type="ECO:0000313" key="3">
    <source>
        <dbReference type="EMBL" id="QNP90421.1"/>
    </source>
</evidence>
<feature type="chain" id="PRO_5028875888" description="Trypsin-like serine protease" evidence="1">
    <location>
        <begin position="24"/>
        <end position="373"/>
    </location>
</feature>
<evidence type="ECO:0000313" key="2">
    <source>
        <dbReference type="EMBL" id="MBC3179593.1"/>
    </source>
</evidence>
<dbReference type="Proteomes" id="UP000516235">
    <property type="component" value="Chromosome"/>
</dbReference>
<accession>A0A7H0JZF5</accession>
<evidence type="ECO:0000313" key="5">
    <source>
        <dbReference type="Proteomes" id="UP000642876"/>
    </source>
</evidence>
<dbReference type="Gene3D" id="2.40.10.10">
    <property type="entry name" value="Trypsin-like serine proteases"/>
    <property type="match status" value="2"/>
</dbReference>
<keyword evidence="5" id="KW-1185">Reference proteome</keyword>
<dbReference type="PROSITE" id="PS00134">
    <property type="entry name" value="TRYPSIN_HIS"/>
    <property type="match status" value="1"/>
</dbReference>
<organism evidence="3 4">
    <name type="scientific">Corynebacterium lujinxingii</name>
    <dbReference type="NCBI Taxonomy" id="2763010"/>
    <lineage>
        <taxon>Bacteria</taxon>
        <taxon>Bacillati</taxon>
        <taxon>Actinomycetota</taxon>
        <taxon>Actinomycetes</taxon>
        <taxon>Mycobacteriales</taxon>
        <taxon>Corynebacteriaceae</taxon>
        <taxon>Corynebacterium</taxon>
    </lineage>
</organism>
<reference evidence="4 5" key="1">
    <citation type="submission" date="2020-08" db="EMBL/GenBank/DDBJ databases">
        <title>novel species in genus Corynebacterium.</title>
        <authorList>
            <person name="Zhang G."/>
        </authorList>
    </citation>
    <scope>NUCLEOTIDE SEQUENCE [LARGE SCALE GENOMIC DNA]</scope>
    <source>
        <strain evidence="4 5">zg-917</strain>
        <strain evidence="3">Zg-917</strain>
    </source>
</reference>
<proteinExistence type="predicted"/>
<dbReference type="AlphaFoldDB" id="A0A7H0JZF5"/>
<dbReference type="RefSeq" id="WP_171193242.1">
    <property type="nucleotide sequence ID" value="NZ_CP061032.1"/>
</dbReference>
<dbReference type="InterPro" id="IPR009003">
    <property type="entry name" value="Peptidase_S1_PA"/>
</dbReference>
<dbReference type="InterPro" id="IPR043504">
    <property type="entry name" value="Peptidase_S1_PA_chymotrypsin"/>
</dbReference>
<dbReference type="GO" id="GO:0004252">
    <property type="term" value="F:serine-type endopeptidase activity"/>
    <property type="evidence" value="ECO:0007669"/>
    <property type="project" value="InterPro"/>
</dbReference>
<gene>
    <name evidence="2" type="ORF">H7348_09810</name>
    <name evidence="3" type="ORF">IAU68_01090</name>
</gene>
<feature type="signal peptide" evidence="1">
    <location>
        <begin position="1"/>
        <end position="23"/>
    </location>
</feature>
<dbReference type="Proteomes" id="UP000642876">
    <property type="component" value="Unassembled WGS sequence"/>
</dbReference>
<dbReference type="InterPro" id="IPR018114">
    <property type="entry name" value="TRYPSIN_HIS"/>
</dbReference>
<name>A0A7H0JZF5_9CORY</name>